<name>A0A0A9AXN8_ARUDO</name>
<protein>
    <submittedName>
        <fullName evidence="1">Uncharacterized protein</fullName>
    </submittedName>
</protein>
<dbReference type="AlphaFoldDB" id="A0A0A9AXN8"/>
<evidence type="ECO:0000313" key="1">
    <source>
        <dbReference type="EMBL" id="JAD53665.1"/>
    </source>
</evidence>
<sequence>MIAWWCGMELLIAWISTKMKELVWIMRLLIGSIWWWLQISGKRRRETGALLVVGTLWSWEIWV</sequence>
<proteinExistence type="predicted"/>
<organism evidence="1">
    <name type="scientific">Arundo donax</name>
    <name type="common">Giant reed</name>
    <name type="synonym">Donax arundinaceus</name>
    <dbReference type="NCBI Taxonomy" id="35708"/>
    <lineage>
        <taxon>Eukaryota</taxon>
        <taxon>Viridiplantae</taxon>
        <taxon>Streptophyta</taxon>
        <taxon>Embryophyta</taxon>
        <taxon>Tracheophyta</taxon>
        <taxon>Spermatophyta</taxon>
        <taxon>Magnoliopsida</taxon>
        <taxon>Liliopsida</taxon>
        <taxon>Poales</taxon>
        <taxon>Poaceae</taxon>
        <taxon>PACMAD clade</taxon>
        <taxon>Arundinoideae</taxon>
        <taxon>Arundineae</taxon>
        <taxon>Arundo</taxon>
    </lineage>
</organism>
<reference evidence="1" key="2">
    <citation type="journal article" date="2015" name="Data Brief">
        <title>Shoot transcriptome of the giant reed, Arundo donax.</title>
        <authorList>
            <person name="Barrero R.A."/>
            <person name="Guerrero F.D."/>
            <person name="Moolhuijzen P."/>
            <person name="Goolsby J.A."/>
            <person name="Tidwell J."/>
            <person name="Bellgard S.E."/>
            <person name="Bellgard M.I."/>
        </authorList>
    </citation>
    <scope>NUCLEOTIDE SEQUENCE</scope>
    <source>
        <tissue evidence="1">Shoot tissue taken approximately 20 cm above the soil surface</tissue>
    </source>
</reference>
<accession>A0A0A9AXN8</accession>
<dbReference type="EMBL" id="GBRH01244230">
    <property type="protein sequence ID" value="JAD53665.1"/>
    <property type="molecule type" value="Transcribed_RNA"/>
</dbReference>
<reference evidence="1" key="1">
    <citation type="submission" date="2014-09" db="EMBL/GenBank/DDBJ databases">
        <authorList>
            <person name="Magalhaes I.L.F."/>
            <person name="Oliveira U."/>
            <person name="Santos F.R."/>
            <person name="Vidigal T.H.D.A."/>
            <person name="Brescovit A.D."/>
            <person name="Santos A.J."/>
        </authorList>
    </citation>
    <scope>NUCLEOTIDE SEQUENCE</scope>
    <source>
        <tissue evidence="1">Shoot tissue taken approximately 20 cm above the soil surface</tissue>
    </source>
</reference>